<gene>
    <name evidence="1" type="ORF">MSG28_008107</name>
</gene>
<dbReference type="EMBL" id="CM046113">
    <property type="protein sequence ID" value="KAI8420958.1"/>
    <property type="molecule type" value="Genomic_DNA"/>
</dbReference>
<name>A0ACC0JA46_CHOFU</name>
<dbReference type="Proteomes" id="UP001064048">
    <property type="component" value="Chromosome 13"/>
</dbReference>
<accession>A0ACC0JA46</accession>
<evidence type="ECO:0000313" key="1">
    <source>
        <dbReference type="EMBL" id="KAI8420958.1"/>
    </source>
</evidence>
<proteinExistence type="predicted"/>
<organism evidence="1 2">
    <name type="scientific">Choristoneura fumiferana</name>
    <name type="common">Spruce budworm moth</name>
    <name type="synonym">Archips fumiferana</name>
    <dbReference type="NCBI Taxonomy" id="7141"/>
    <lineage>
        <taxon>Eukaryota</taxon>
        <taxon>Metazoa</taxon>
        <taxon>Ecdysozoa</taxon>
        <taxon>Arthropoda</taxon>
        <taxon>Hexapoda</taxon>
        <taxon>Insecta</taxon>
        <taxon>Pterygota</taxon>
        <taxon>Neoptera</taxon>
        <taxon>Endopterygota</taxon>
        <taxon>Lepidoptera</taxon>
        <taxon>Glossata</taxon>
        <taxon>Ditrysia</taxon>
        <taxon>Tortricoidea</taxon>
        <taxon>Tortricidae</taxon>
        <taxon>Tortricinae</taxon>
        <taxon>Choristoneura</taxon>
    </lineage>
</organism>
<reference evidence="1 2" key="1">
    <citation type="journal article" date="2022" name="Genome Biol. Evol.">
        <title>The Spruce Budworm Genome: Reconstructing the Evolutionary History of Antifreeze Proteins.</title>
        <authorList>
            <person name="Beliveau C."/>
            <person name="Gagne P."/>
            <person name="Picq S."/>
            <person name="Vernygora O."/>
            <person name="Keeling C.I."/>
            <person name="Pinkney K."/>
            <person name="Doucet D."/>
            <person name="Wen F."/>
            <person name="Johnston J.S."/>
            <person name="Maaroufi H."/>
            <person name="Boyle B."/>
            <person name="Laroche J."/>
            <person name="Dewar K."/>
            <person name="Juretic N."/>
            <person name="Blackburn G."/>
            <person name="Nisole A."/>
            <person name="Brunet B."/>
            <person name="Brandao M."/>
            <person name="Lumley L."/>
            <person name="Duan J."/>
            <person name="Quan G."/>
            <person name="Lucarotti C.J."/>
            <person name="Roe A.D."/>
            <person name="Sperling F.A.H."/>
            <person name="Levesque R.C."/>
            <person name="Cusson M."/>
        </authorList>
    </citation>
    <scope>NUCLEOTIDE SEQUENCE [LARGE SCALE GENOMIC DNA]</scope>
    <source>
        <strain evidence="1">Glfc:IPQL:Cfum</strain>
    </source>
</reference>
<sequence>MLRFRDEKRARRSPALVKLIANMRRGCTGYINNRTGNNHVYMKVSELLISNKPVERLPVLPAPAVRVAGKVRARFGRGRPYKQVRRRRQADHDTKDTATKELRKVRALGSCLTAGEETIGYRLFSRSRNEQKI</sequence>
<evidence type="ECO:0000313" key="2">
    <source>
        <dbReference type="Proteomes" id="UP001064048"/>
    </source>
</evidence>
<keyword evidence="2" id="KW-1185">Reference proteome</keyword>
<comment type="caution">
    <text evidence="1">The sequence shown here is derived from an EMBL/GenBank/DDBJ whole genome shotgun (WGS) entry which is preliminary data.</text>
</comment>
<protein>
    <submittedName>
        <fullName evidence="1">Uncharacterized protein</fullName>
    </submittedName>
</protein>